<evidence type="ECO:0000256" key="2">
    <source>
        <dbReference type="ARBA" id="ARBA00022692"/>
    </source>
</evidence>
<keyword evidence="4 5" id="KW-0472">Membrane</keyword>
<name>A0A1E5XWW8_9HYPH</name>
<evidence type="ECO:0000259" key="6">
    <source>
        <dbReference type="Pfam" id="PF02656"/>
    </source>
</evidence>
<dbReference type="GO" id="GO:0012505">
    <property type="term" value="C:endomembrane system"/>
    <property type="evidence" value="ECO:0007669"/>
    <property type="project" value="UniProtKB-SubCell"/>
</dbReference>
<keyword evidence="2 5" id="KW-0812">Transmembrane</keyword>
<dbReference type="EMBL" id="LAJE02000034">
    <property type="protein sequence ID" value="OEO33083.1"/>
    <property type="molecule type" value="Genomic_DNA"/>
</dbReference>
<dbReference type="InterPro" id="IPR003807">
    <property type="entry name" value="DUF202"/>
</dbReference>
<feature type="transmembrane region" description="Helical" evidence="5">
    <location>
        <begin position="105"/>
        <end position="126"/>
    </location>
</feature>
<organism evidence="7 8">
    <name type="scientific">Devosia insulae DS-56</name>
    <dbReference type="NCBI Taxonomy" id="1116389"/>
    <lineage>
        <taxon>Bacteria</taxon>
        <taxon>Pseudomonadati</taxon>
        <taxon>Pseudomonadota</taxon>
        <taxon>Alphaproteobacteria</taxon>
        <taxon>Hyphomicrobiales</taxon>
        <taxon>Devosiaceae</taxon>
        <taxon>Devosia</taxon>
    </lineage>
</organism>
<comment type="caution">
    <text evidence="7">The sequence shown here is derived from an EMBL/GenBank/DDBJ whole genome shotgun (WGS) entry which is preliminary data.</text>
</comment>
<evidence type="ECO:0000256" key="3">
    <source>
        <dbReference type="ARBA" id="ARBA00022989"/>
    </source>
</evidence>
<feature type="domain" description="DUF202" evidence="6">
    <location>
        <begin position="5"/>
        <end position="72"/>
    </location>
</feature>
<feature type="transmembrane region" description="Helical" evidence="5">
    <location>
        <begin position="16"/>
        <end position="35"/>
    </location>
</feature>
<protein>
    <recommendedName>
        <fullName evidence="6">DUF202 domain-containing protein</fullName>
    </recommendedName>
</protein>
<dbReference type="AlphaFoldDB" id="A0A1E5XWW8"/>
<proteinExistence type="predicted"/>
<evidence type="ECO:0000256" key="5">
    <source>
        <dbReference type="SAM" id="Phobius"/>
    </source>
</evidence>
<dbReference type="Pfam" id="PF02656">
    <property type="entry name" value="DUF202"/>
    <property type="match status" value="1"/>
</dbReference>
<keyword evidence="3 5" id="KW-1133">Transmembrane helix</keyword>
<sequence>MAFQRTRMAADRTMMAVIRTSLSLISFGFTIYKLIEGMQGSKLVELKDHASRNFGLTLIGIGMAALVAGIIYQLRFMAQLKAKRRELEQQGSIHAETDFPGSFNLVLAVLLLLVGVFAVISIVFRIGPF</sequence>
<dbReference type="Proteomes" id="UP000095463">
    <property type="component" value="Unassembled WGS sequence"/>
</dbReference>
<evidence type="ECO:0000256" key="1">
    <source>
        <dbReference type="ARBA" id="ARBA00004127"/>
    </source>
</evidence>
<evidence type="ECO:0000313" key="7">
    <source>
        <dbReference type="EMBL" id="OEO33083.1"/>
    </source>
</evidence>
<reference evidence="7 8" key="1">
    <citation type="journal article" date="2015" name="Genome Announc.">
        <title>Genome Assemblies of Three Soil-Associated Devosia species: D. insulae, D. limi, and D. soli.</title>
        <authorList>
            <person name="Hassan Y.I."/>
            <person name="Lepp D."/>
            <person name="Zhou T."/>
        </authorList>
    </citation>
    <scope>NUCLEOTIDE SEQUENCE [LARGE SCALE GENOMIC DNA]</scope>
    <source>
        <strain evidence="7 8">DS-56</strain>
    </source>
</reference>
<gene>
    <name evidence="7" type="ORF">VW23_008350</name>
</gene>
<feature type="transmembrane region" description="Helical" evidence="5">
    <location>
        <begin position="55"/>
        <end position="74"/>
    </location>
</feature>
<accession>A0A1E5XWW8</accession>
<evidence type="ECO:0000313" key="8">
    <source>
        <dbReference type="Proteomes" id="UP000095463"/>
    </source>
</evidence>
<evidence type="ECO:0000256" key="4">
    <source>
        <dbReference type="ARBA" id="ARBA00023136"/>
    </source>
</evidence>
<keyword evidence="8" id="KW-1185">Reference proteome</keyword>
<comment type="subcellular location">
    <subcellularLocation>
        <location evidence="1">Endomembrane system</location>
        <topology evidence="1">Multi-pass membrane protein</topology>
    </subcellularLocation>
</comment>